<dbReference type="InterPro" id="IPR008983">
    <property type="entry name" value="Tumour_necrosis_fac-like_dom"/>
</dbReference>
<dbReference type="InterPro" id="IPR050822">
    <property type="entry name" value="Cerebellin_Synaptic_Org"/>
</dbReference>
<sequence>MALESKHFSSLKSTCEAGQKSVAFMAQLSASIVNPVQGHVIVFDQTITNEGAAYNNVHGIFTAPLNGTYEFSLIVSSPPNPSIYHEFHLFLMKNNVQIGYVFLDHNTQFWLRRGTTAIVHLKPTDEVWVQVDRVVGDHEIAGCCFHSHFGGFLIHAD</sequence>
<evidence type="ECO:0000313" key="6">
    <source>
        <dbReference type="Proteomes" id="UP001195483"/>
    </source>
</evidence>
<dbReference type="EMBL" id="JAEAOA010002346">
    <property type="protein sequence ID" value="KAK3606489.1"/>
    <property type="molecule type" value="Genomic_DNA"/>
</dbReference>
<dbReference type="GO" id="GO:0005576">
    <property type="term" value="C:extracellular region"/>
    <property type="evidence" value="ECO:0007669"/>
    <property type="project" value="UniProtKB-SubCell"/>
</dbReference>
<dbReference type="Proteomes" id="UP001195483">
    <property type="component" value="Unassembled WGS sequence"/>
</dbReference>
<evidence type="ECO:0000313" key="5">
    <source>
        <dbReference type="EMBL" id="KAK3606489.1"/>
    </source>
</evidence>
<reference evidence="5" key="2">
    <citation type="journal article" date="2021" name="Genome Biol. Evol.">
        <title>Developing a high-quality reference genome for a parasitic bivalve with doubly uniparental inheritance (Bivalvia: Unionida).</title>
        <authorList>
            <person name="Smith C.H."/>
        </authorList>
    </citation>
    <scope>NUCLEOTIDE SEQUENCE</scope>
    <source>
        <strain evidence="5">CHS0354</strain>
        <tissue evidence="5">Mantle</tissue>
    </source>
</reference>
<feature type="domain" description="C1q" evidence="4">
    <location>
        <begin position="17"/>
        <end position="157"/>
    </location>
</feature>
<reference evidence="5" key="1">
    <citation type="journal article" date="2021" name="Genome Biol. Evol.">
        <title>A High-Quality Reference Genome for a Parasitic Bivalve with Doubly Uniparental Inheritance (Bivalvia: Unionida).</title>
        <authorList>
            <person name="Smith C.H."/>
        </authorList>
    </citation>
    <scope>NUCLEOTIDE SEQUENCE</scope>
    <source>
        <strain evidence="5">CHS0354</strain>
    </source>
</reference>
<comment type="caution">
    <text evidence="5">The sequence shown here is derived from an EMBL/GenBank/DDBJ whole genome shotgun (WGS) entry which is preliminary data.</text>
</comment>
<proteinExistence type="predicted"/>
<evidence type="ECO:0000259" key="4">
    <source>
        <dbReference type="PROSITE" id="PS50871"/>
    </source>
</evidence>
<dbReference type="PANTHER" id="PTHR22923:SF116">
    <property type="entry name" value="C1Q DOMAIN-CONTAINING PROTEIN"/>
    <property type="match status" value="1"/>
</dbReference>
<gene>
    <name evidence="5" type="ORF">CHS0354_041440</name>
</gene>
<keyword evidence="3" id="KW-0732">Signal</keyword>
<dbReference type="Gene3D" id="2.60.120.40">
    <property type="match status" value="1"/>
</dbReference>
<dbReference type="PROSITE" id="PS50871">
    <property type="entry name" value="C1Q"/>
    <property type="match status" value="1"/>
</dbReference>
<reference evidence="5" key="3">
    <citation type="submission" date="2023-05" db="EMBL/GenBank/DDBJ databases">
        <authorList>
            <person name="Smith C.H."/>
        </authorList>
    </citation>
    <scope>NUCLEOTIDE SEQUENCE</scope>
    <source>
        <strain evidence="5">CHS0354</strain>
        <tissue evidence="5">Mantle</tissue>
    </source>
</reference>
<dbReference type="SUPFAM" id="SSF49842">
    <property type="entry name" value="TNF-like"/>
    <property type="match status" value="1"/>
</dbReference>
<dbReference type="SMART" id="SM00110">
    <property type="entry name" value="C1Q"/>
    <property type="match status" value="1"/>
</dbReference>
<keyword evidence="6" id="KW-1185">Reference proteome</keyword>
<protein>
    <recommendedName>
        <fullName evidence="4">C1q domain-containing protein</fullName>
    </recommendedName>
</protein>
<accession>A0AAE0T9Z1</accession>
<evidence type="ECO:0000256" key="2">
    <source>
        <dbReference type="ARBA" id="ARBA00022525"/>
    </source>
</evidence>
<evidence type="ECO:0000256" key="3">
    <source>
        <dbReference type="ARBA" id="ARBA00022729"/>
    </source>
</evidence>
<dbReference type="AlphaFoldDB" id="A0AAE0T9Z1"/>
<organism evidence="5 6">
    <name type="scientific">Potamilus streckersoni</name>
    <dbReference type="NCBI Taxonomy" id="2493646"/>
    <lineage>
        <taxon>Eukaryota</taxon>
        <taxon>Metazoa</taxon>
        <taxon>Spiralia</taxon>
        <taxon>Lophotrochozoa</taxon>
        <taxon>Mollusca</taxon>
        <taxon>Bivalvia</taxon>
        <taxon>Autobranchia</taxon>
        <taxon>Heteroconchia</taxon>
        <taxon>Palaeoheterodonta</taxon>
        <taxon>Unionida</taxon>
        <taxon>Unionoidea</taxon>
        <taxon>Unionidae</taxon>
        <taxon>Ambleminae</taxon>
        <taxon>Lampsilini</taxon>
        <taxon>Potamilus</taxon>
    </lineage>
</organism>
<evidence type="ECO:0000256" key="1">
    <source>
        <dbReference type="ARBA" id="ARBA00004613"/>
    </source>
</evidence>
<dbReference type="InterPro" id="IPR001073">
    <property type="entry name" value="C1q_dom"/>
</dbReference>
<name>A0AAE0T9Z1_9BIVA</name>
<keyword evidence="2" id="KW-0964">Secreted</keyword>
<dbReference type="PANTHER" id="PTHR22923">
    <property type="entry name" value="CEREBELLIN-RELATED"/>
    <property type="match status" value="1"/>
</dbReference>
<dbReference type="Pfam" id="PF00386">
    <property type="entry name" value="C1q"/>
    <property type="match status" value="1"/>
</dbReference>
<comment type="subcellular location">
    <subcellularLocation>
        <location evidence="1">Secreted</location>
    </subcellularLocation>
</comment>
<dbReference type="PRINTS" id="PR00007">
    <property type="entry name" value="COMPLEMNTC1Q"/>
</dbReference>